<accession>A0ACB8TZ74</accession>
<comment type="caution">
    <text evidence="1">The sequence shown here is derived from an EMBL/GenBank/DDBJ whole genome shotgun (WGS) entry which is preliminary data.</text>
</comment>
<dbReference type="Proteomes" id="UP001055072">
    <property type="component" value="Unassembled WGS sequence"/>
</dbReference>
<reference evidence="1" key="1">
    <citation type="journal article" date="2021" name="Environ. Microbiol.">
        <title>Gene family expansions and transcriptome signatures uncover fungal adaptations to wood decay.</title>
        <authorList>
            <person name="Hage H."/>
            <person name="Miyauchi S."/>
            <person name="Viragh M."/>
            <person name="Drula E."/>
            <person name="Min B."/>
            <person name="Chaduli D."/>
            <person name="Navarro D."/>
            <person name="Favel A."/>
            <person name="Norest M."/>
            <person name="Lesage-Meessen L."/>
            <person name="Balint B."/>
            <person name="Merenyi Z."/>
            <person name="de Eugenio L."/>
            <person name="Morin E."/>
            <person name="Martinez A.T."/>
            <person name="Baldrian P."/>
            <person name="Stursova M."/>
            <person name="Martinez M.J."/>
            <person name="Novotny C."/>
            <person name="Magnuson J.K."/>
            <person name="Spatafora J.W."/>
            <person name="Maurice S."/>
            <person name="Pangilinan J."/>
            <person name="Andreopoulos W."/>
            <person name="LaButti K."/>
            <person name="Hundley H."/>
            <person name="Na H."/>
            <person name="Kuo A."/>
            <person name="Barry K."/>
            <person name="Lipzen A."/>
            <person name="Henrissat B."/>
            <person name="Riley R."/>
            <person name="Ahrendt S."/>
            <person name="Nagy L.G."/>
            <person name="Grigoriev I.V."/>
            <person name="Martin F."/>
            <person name="Rosso M.N."/>
        </authorList>
    </citation>
    <scope>NUCLEOTIDE SEQUENCE</scope>
    <source>
        <strain evidence="1">CBS 384.51</strain>
    </source>
</reference>
<protein>
    <submittedName>
        <fullName evidence="1">Uncharacterized protein</fullName>
    </submittedName>
</protein>
<dbReference type="EMBL" id="MU274919">
    <property type="protein sequence ID" value="KAI0087194.1"/>
    <property type="molecule type" value="Genomic_DNA"/>
</dbReference>
<sequence length="66" mass="7251">MIVLHPNSACDVCLEGYGASNAPYAITCGHIFCLRCLRSLTKQSCPLCRTNFIGHDVRKLHVDNSS</sequence>
<feature type="non-terminal residue" evidence="1">
    <location>
        <position position="66"/>
    </location>
</feature>
<keyword evidence="2" id="KW-1185">Reference proteome</keyword>
<name>A0ACB8TZ74_9APHY</name>
<gene>
    <name evidence="1" type="ORF">BDY19DRAFT_869235</name>
</gene>
<organism evidence="1 2">
    <name type="scientific">Irpex rosettiformis</name>
    <dbReference type="NCBI Taxonomy" id="378272"/>
    <lineage>
        <taxon>Eukaryota</taxon>
        <taxon>Fungi</taxon>
        <taxon>Dikarya</taxon>
        <taxon>Basidiomycota</taxon>
        <taxon>Agaricomycotina</taxon>
        <taxon>Agaricomycetes</taxon>
        <taxon>Polyporales</taxon>
        <taxon>Irpicaceae</taxon>
        <taxon>Irpex</taxon>
    </lineage>
</organism>
<proteinExistence type="predicted"/>
<evidence type="ECO:0000313" key="1">
    <source>
        <dbReference type="EMBL" id="KAI0087194.1"/>
    </source>
</evidence>
<evidence type="ECO:0000313" key="2">
    <source>
        <dbReference type="Proteomes" id="UP001055072"/>
    </source>
</evidence>